<evidence type="ECO:0000313" key="2">
    <source>
        <dbReference type="Proteomes" id="UP000011546"/>
    </source>
</evidence>
<organism evidence="1 2">
    <name type="scientific">Halorubrum kocurii JCM 14978</name>
    <dbReference type="NCBI Taxonomy" id="1230456"/>
    <lineage>
        <taxon>Archaea</taxon>
        <taxon>Methanobacteriati</taxon>
        <taxon>Methanobacteriota</taxon>
        <taxon>Stenosarchaea group</taxon>
        <taxon>Halobacteria</taxon>
        <taxon>Halobacteriales</taxon>
        <taxon>Haloferacaceae</taxon>
        <taxon>Halorubrum</taxon>
    </lineage>
</organism>
<sequence>MCTIHTMNIDRQVPPFETGSLRDPSELMRPERLGALKQTRLSFGRLLVNKMVTEGWEIRVDRLSLDEEGVGRVVYAIETPSRRFSFGVFSRNSPEGENTDRIIAEDWDLWAFLCEGEAPPEMMDAQREELPHVMEGRATPDVLIWTRANRSSRFFGHVVDSLAAGHQPDIDHLAAGGYLTRSSGYYGNGLNGTKMFRALDDDHPLSRPYMSQMLAAYMLRVFGYDLAEHVAAARNPDAPALDDGIKRYLGTGNSSGVGIVLYLVNHPKQLHAWLRAREVALARAKTVDPSEADLERFRSLRRRARRWFAEDDSETNRFFASKDAIAADLDRVGDRVDALAADPPEGHFWEVVCEWASEELRRETQEVLHSLLLDVRPEVCDGLEESLTVSERSDVVPGMEVATLRSRIEEGYAWALDVDFDRPEATRHFWYRSIENEEPRLGVRGEGPDEYELPADVARRVQSLQRDLDGFAPADTVAEVLVEHPEHRYVVERIQNLHGLPYAEIRGNPLDADFVPLHFIACLKAMWGIQKAHPKSKGWVRGTFFQGAPLAHELPDCEQEYWMFPPKPETAAHWRDDR</sequence>
<dbReference type="AlphaFoldDB" id="M0P436"/>
<dbReference type="EMBL" id="AOJH01000052">
    <property type="protein sequence ID" value="EMA64866.1"/>
    <property type="molecule type" value="Genomic_DNA"/>
</dbReference>
<evidence type="ECO:0000313" key="1">
    <source>
        <dbReference type="EMBL" id="EMA64866.1"/>
    </source>
</evidence>
<dbReference type="Proteomes" id="UP000011546">
    <property type="component" value="Unassembled WGS sequence"/>
</dbReference>
<dbReference type="STRING" id="1230456.C468_08179"/>
<keyword evidence="2" id="KW-1185">Reference proteome</keyword>
<accession>M0P436</accession>
<proteinExistence type="predicted"/>
<gene>
    <name evidence="1" type="ORF">C468_08179</name>
</gene>
<protein>
    <submittedName>
        <fullName evidence="1">Uncharacterized protein</fullName>
    </submittedName>
</protein>
<comment type="caution">
    <text evidence="1">The sequence shown here is derived from an EMBL/GenBank/DDBJ whole genome shotgun (WGS) entry which is preliminary data.</text>
</comment>
<reference evidence="1 2" key="1">
    <citation type="journal article" date="2014" name="PLoS Genet.">
        <title>Phylogenetically driven sequencing of extremely halophilic archaea reveals strategies for static and dynamic osmo-response.</title>
        <authorList>
            <person name="Becker E.A."/>
            <person name="Seitzer P.M."/>
            <person name="Tritt A."/>
            <person name="Larsen D."/>
            <person name="Krusor M."/>
            <person name="Yao A.I."/>
            <person name="Wu D."/>
            <person name="Madern D."/>
            <person name="Eisen J.A."/>
            <person name="Darling A.E."/>
            <person name="Facciotti M.T."/>
        </authorList>
    </citation>
    <scope>NUCLEOTIDE SEQUENCE [LARGE SCALE GENOMIC DNA]</scope>
    <source>
        <strain evidence="1 2">JCM 14978</strain>
    </source>
</reference>
<dbReference type="PATRIC" id="fig|1230456.3.peg.1614"/>
<name>M0P436_9EURY</name>